<dbReference type="EMBL" id="AP022595">
    <property type="protein sequence ID" value="BBY59309.1"/>
    <property type="molecule type" value="Genomic_DNA"/>
</dbReference>
<name>A0A7I7ST37_9MYCO</name>
<evidence type="ECO:0000313" key="1">
    <source>
        <dbReference type="EMBL" id="BBY59309.1"/>
    </source>
</evidence>
<organism evidence="1 2">
    <name type="scientific">Mycolicibacterium sarraceniae</name>
    <dbReference type="NCBI Taxonomy" id="1534348"/>
    <lineage>
        <taxon>Bacteria</taxon>
        <taxon>Bacillati</taxon>
        <taxon>Actinomycetota</taxon>
        <taxon>Actinomycetes</taxon>
        <taxon>Mycobacteriales</taxon>
        <taxon>Mycobacteriaceae</taxon>
        <taxon>Mycolicibacterium</taxon>
    </lineage>
</organism>
<protein>
    <submittedName>
        <fullName evidence="1">Uncharacterized protein</fullName>
    </submittedName>
</protein>
<accession>A0A7I7ST37</accession>
<keyword evidence="2" id="KW-1185">Reference proteome</keyword>
<proteinExistence type="predicted"/>
<gene>
    <name evidence="1" type="ORF">MSAR_24450</name>
</gene>
<dbReference type="InterPro" id="IPR025333">
    <property type="entry name" value="DUF4239"/>
</dbReference>
<dbReference type="Pfam" id="PF14023">
    <property type="entry name" value="Bestrophin-like"/>
    <property type="match status" value="1"/>
</dbReference>
<reference evidence="1 2" key="1">
    <citation type="journal article" date="2019" name="Emerg. Microbes Infect.">
        <title>Comprehensive subspecies identification of 175 nontuberculous mycobacteria species based on 7547 genomic profiles.</title>
        <authorList>
            <person name="Matsumoto Y."/>
            <person name="Kinjo T."/>
            <person name="Motooka D."/>
            <person name="Nabeya D."/>
            <person name="Jung N."/>
            <person name="Uechi K."/>
            <person name="Horii T."/>
            <person name="Iida T."/>
            <person name="Fujita J."/>
            <person name="Nakamura S."/>
        </authorList>
    </citation>
    <scope>NUCLEOTIDE SEQUENCE [LARGE SCALE GENOMIC DNA]</scope>
    <source>
        <strain evidence="1 2">JCM 30395</strain>
    </source>
</reference>
<dbReference type="AlphaFoldDB" id="A0A7I7ST37"/>
<evidence type="ECO:0000313" key="2">
    <source>
        <dbReference type="Proteomes" id="UP000466445"/>
    </source>
</evidence>
<dbReference type="Proteomes" id="UP000466445">
    <property type="component" value="Chromosome"/>
</dbReference>
<dbReference type="KEGG" id="msar:MSAR_24450"/>
<sequence>MAWVAVAEPLSITSNTAAHIIRGRAVQPTNERESAFYQESLTRVDEVGSARKTRICGSQSEIPGELWVLLLDGGMVMLLFVPYLTFAMERPFVGSIAVSPEADQHVLDTWSQLAAKQSPTDRMARYRARPWDASMARSP</sequence>